<dbReference type="InterPro" id="IPR044516">
    <property type="entry name" value="UXS-like"/>
</dbReference>
<comment type="subcellular location">
    <subcellularLocation>
        <location evidence="2">Golgi apparatus membrane</location>
        <topology evidence="2">Single-pass type II membrane protein</topology>
    </subcellularLocation>
    <subcellularLocation>
        <location evidence="12">Golgi apparatus</location>
        <location evidence="12">Golgi stack membrane</location>
    </subcellularLocation>
</comment>
<name>A0A368NF89_9EURY</name>
<proteinExistence type="predicted"/>
<keyword evidence="7" id="KW-0520">NAD</keyword>
<keyword evidence="15" id="KW-1185">Reference proteome</keyword>
<feature type="domain" description="NAD-dependent epimerase/dehydratase" evidence="13">
    <location>
        <begin position="6"/>
        <end position="242"/>
    </location>
</feature>
<dbReference type="UniPathway" id="UPA00796">
    <property type="reaction ID" value="UER00771"/>
</dbReference>
<evidence type="ECO:0000256" key="12">
    <source>
        <dbReference type="ARBA" id="ARBA00037859"/>
    </source>
</evidence>
<organism evidence="14 15">
    <name type="scientific">Haloplanus salinus</name>
    <dbReference type="NCBI Taxonomy" id="1126245"/>
    <lineage>
        <taxon>Archaea</taxon>
        <taxon>Methanobacteriati</taxon>
        <taxon>Methanobacteriota</taxon>
        <taxon>Stenosarchaea group</taxon>
        <taxon>Halobacteria</taxon>
        <taxon>Halobacteriales</taxon>
        <taxon>Haloferacaceae</taxon>
        <taxon>Haloplanus</taxon>
    </lineage>
</organism>
<dbReference type="OrthoDB" id="4907at2157"/>
<dbReference type="CDD" id="cd05230">
    <property type="entry name" value="UGD_SDR_e"/>
    <property type="match status" value="1"/>
</dbReference>
<keyword evidence="4" id="KW-0210">Decarboxylase</keyword>
<evidence type="ECO:0000313" key="14">
    <source>
        <dbReference type="EMBL" id="RCU47999.1"/>
    </source>
</evidence>
<evidence type="ECO:0000256" key="2">
    <source>
        <dbReference type="ARBA" id="ARBA00004323"/>
    </source>
</evidence>
<dbReference type="Pfam" id="PF01370">
    <property type="entry name" value="Epimerase"/>
    <property type="match status" value="1"/>
</dbReference>
<dbReference type="FunFam" id="3.40.50.720:FF:000065">
    <property type="entry name" value="UDP-glucuronic acid decarboxylase 1"/>
    <property type="match status" value="1"/>
</dbReference>
<evidence type="ECO:0000313" key="15">
    <source>
        <dbReference type="Proteomes" id="UP000252189"/>
    </source>
</evidence>
<dbReference type="Gene3D" id="3.40.50.720">
    <property type="entry name" value="NAD(P)-binding Rossmann-like Domain"/>
    <property type="match status" value="1"/>
</dbReference>
<keyword evidence="10" id="KW-0325">Glycoprotein</keyword>
<evidence type="ECO:0000256" key="1">
    <source>
        <dbReference type="ARBA" id="ARBA00001911"/>
    </source>
</evidence>
<dbReference type="RefSeq" id="WP_114449569.1">
    <property type="nucleotide sequence ID" value="NZ_QPHM01000001.1"/>
</dbReference>
<dbReference type="EMBL" id="QPHM01000001">
    <property type="protein sequence ID" value="RCU47999.1"/>
    <property type="molecule type" value="Genomic_DNA"/>
</dbReference>
<evidence type="ECO:0000256" key="7">
    <source>
        <dbReference type="ARBA" id="ARBA00023027"/>
    </source>
</evidence>
<evidence type="ECO:0000256" key="4">
    <source>
        <dbReference type="ARBA" id="ARBA00022793"/>
    </source>
</evidence>
<evidence type="ECO:0000256" key="11">
    <source>
        <dbReference type="ARBA" id="ARBA00023239"/>
    </source>
</evidence>
<gene>
    <name evidence="14" type="ORF">DU504_12230</name>
</gene>
<evidence type="ECO:0000256" key="5">
    <source>
        <dbReference type="ARBA" id="ARBA00022968"/>
    </source>
</evidence>
<keyword evidence="3" id="KW-0812">Transmembrane</keyword>
<evidence type="ECO:0000256" key="8">
    <source>
        <dbReference type="ARBA" id="ARBA00023034"/>
    </source>
</evidence>
<dbReference type="InterPro" id="IPR036291">
    <property type="entry name" value="NAD(P)-bd_dom_sf"/>
</dbReference>
<keyword evidence="9" id="KW-0472">Membrane</keyword>
<sequence length="328" mass="36982">MPIKTVLVAGGAGFLGSHLCSALLEDGCEVVCVDNLGSGRRRNLEEIDDHPNFRFLDADIREATDLPAVDEIYHLASRASPADFTEFPVRIALTNTEGTRHLLEHAVECDARFVYASTSEVYGDPEVHPQPESYNGNVNIRGERGCYDESKRFGETLTVAYERRYDLDVRTARIFNTYGPRMRPDDGRVIPTFLSQALRVEDLTIYGDGSQTRSFCYVDDMIRGLRSLMRTDGLQGEAINIGMENEVTIRTVAELIVDICDADSDFVYEPLPEDDPRKRRPDITKARHLLDWEPDVSLDVGLRRTLEHFRTHERQTLDDAPSPASDDV</sequence>
<evidence type="ECO:0000256" key="9">
    <source>
        <dbReference type="ARBA" id="ARBA00023136"/>
    </source>
</evidence>
<dbReference type="PANTHER" id="PTHR43078:SF6">
    <property type="entry name" value="UDP-GLUCURONIC ACID DECARBOXYLASE 1"/>
    <property type="match status" value="1"/>
</dbReference>
<keyword evidence="8" id="KW-0333">Golgi apparatus</keyword>
<accession>A0A368NF89</accession>
<reference evidence="14 15" key="1">
    <citation type="submission" date="2018-07" db="EMBL/GenBank/DDBJ databases">
        <title>Genome sequences of Haloplanus salinus JCM 18368T.</title>
        <authorList>
            <person name="Kim Y.B."/>
            <person name="Roh S.W."/>
        </authorList>
    </citation>
    <scope>NUCLEOTIDE SEQUENCE [LARGE SCALE GENOMIC DNA]</scope>
    <source>
        <strain evidence="14 15">JCM 18368</strain>
    </source>
</reference>
<comment type="cofactor">
    <cofactor evidence="1">
        <name>NAD(+)</name>
        <dbReference type="ChEBI" id="CHEBI:57540"/>
    </cofactor>
</comment>
<evidence type="ECO:0000259" key="13">
    <source>
        <dbReference type="Pfam" id="PF01370"/>
    </source>
</evidence>
<comment type="caution">
    <text evidence="14">The sequence shown here is derived from an EMBL/GenBank/DDBJ whole genome shotgun (WGS) entry which is preliminary data.</text>
</comment>
<dbReference type="GO" id="GO:0070403">
    <property type="term" value="F:NAD+ binding"/>
    <property type="evidence" value="ECO:0007669"/>
    <property type="project" value="InterPro"/>
</dbReference>
<keyword evidence="11" id="KW-0456">Lyase</keyword>
<dbReference type="GO" id="GO:0033320">
    <property type="term" value="P:UDP-D-xylose biosynthetic process"/>
    <property type="evidence" value="ECO:0007669"/>
    <property type="project" value="UniProtKB-UniPathway"/>
</dbReference>
<dbReference type="GO" id="GO:0005737">
    <property type="term" value="C:cytoplasm"/>
    <property type="evidence" value="ECO:0007669"/>
    <property type="project" value="TreeGrafter"/>
</dbReference>
<dbReference type="SUPFAM" id="SSF51735">
    <property type="entry name" value="NAD(P)-binding Rossmann-fold domains"/>
    <property type="match status" value="1"/>
</dbReference>
<evidence type="ECO:0000256" key="6">
    <source>
        <dbReference type="ARBA" id="ARBA00022989"/>
    </source>
</evidence>
<evidence type="ECO:0000256" key="10">
    <source>
        <dbReference type="ARBA" id="ARBA00023180"/>
    </source>
</evidence>
<keyword evidence="6" id="KW-1133">Transmembrane helix</keyword>
<dbReference type="PANTHER" id="PTHR43078">
    <property type="entry name" value="UDP-GLUCURONIC ACID DECARBOXYLASE-RELATED"/>
    <property type="match status" value="1"/>
</dbReference>
<protein>
    <submittedName>
        <fullName evidence="14">SDR family NAD-dependent epimerase/dehydratase</fullName>
    </submittedName>
</protein>
<dbReference type="AlphaFoldDB" id="A0A368NF89"/>
<dbReference type="GO" id="GO:0048040">
    <property type="term" value="F:UDP-glucuronate decarboxylase activity"/>
    <property type="evidence" value="ECO:0007669"/>
    <property type="project" value="TreeGrafter"/>
</dbReference>
<dbReference type="InterPro" id="IPR001509">
    <property type="entry name" value="Epimerase_deHydtase"/>
</dbReference>
<dbReference type="GO" id="GO:0042732">
    <property type="term" value="P:D-xylose metabolic process"/>
    <property type="evidence" value="ECO:0007669"/>
    <property type="project" value="InterPro"/>
</dbReference>
<dbReference type="Proteomes" id="UP000252189">
    <property type="component" value="Unassembled WGS sequence"/>
</dbReference>
<keyword evidence="5" id="KW-0735">Signal-anchor</keyword>
<evidence type="ECO:0000256" key="3">
    <source>
        <dbReference type="ARBA" id="ARBA00022692"/>
    </source>
</evidence>